<feature type="non-terminal residue" evidence="3">
    <location>
        <position position="360"/>
    </location>
</feature>
<proteinExistence type="predicted"/>
<evidence type="ECO:0000256" key="1">
    <source>
        <dbReference type="SAM" id="MobiDB-lite"/>
    </source>
</evidence>
<feature type="region of interest" description="Disordered" evidence="1">
    <location>
        <begin position="223"/>
        <end position="250"/>
    </location>
</feature>
<dbReference type="Proteomes" id="UP000838878">
    <property type="component" value="Chromosome 7"/>
</dbReference>
<sequence>MGLLLSVIISYVGFHEAIECMKHIISGIIPDTEPNFNDLVEYYTRLLQKRANATPRDWTQECGQGYLCLTEDKNGNLKSATVKFYGCQPNSTAILFSTKISSFGQDSFEDNSQANGDYRIDRYPTKTKTIISNSSESFSVGSRNRSPTSSGNISDNAEPEESTDDKDKQKLTWEYTPKTPPSSPLPEILFESYSGDKNGNVTYSEDFLRSLDGIKYRPLQRSDPSFRRRSFRKRASSSSNSSRESRASRDEELKIFTSLEEAEFKSMNKNENYTGFGSAPNLAARSYSRSRSREKSRERRNESTIPEATSYNADDERVNDAKALLKDVPKLSSLEENKTKDMPEVKEEEEEVDFWANIED</sequence>
<feature type="signal peptide" evidence="2">
    <location>
        <begin position="1"/>
        <end position="17"/>
    </location>
</feature>
<dbReference type="AlphaFoldDB" id="A0A8J9VWG1"/>
<dbReference type="OrthoDB" id="274660at2759"/>
<feature type="compositionally biased region" description="Basic and acidic residues" evidence="1">
    <location>
        <begin position="291"/>
        <end position="302"/>
    </location>
</feature>
<feature type="region of interest" description="Disordered" evidence="1">
    <location>
        <begin position="334"/>
        <end position="360"/>
    </location>
</feature>
<protein>
    <submittedName>
        <fullName evidence="3">Uncharacterized protein</fullName>
    </submittedName>
</protein>
<reference evidence="3" key="1">
    <citation type="submission" date="2021-12" db="EMBL/GenBank/DDBJ databases">
        <authorList>
            <person name="Martin H S."/>
        </authorList>
    </citation>
    <scope>NUCLEOTIDE SEQUENCE</scope>
</reference>
<feature type="compositionally biased region" description="Acidic residues" evidence="1">
    <location>
        <begin position="346"/>
        <end position="360"/>
    </location>
</feature>
<accession>A0A8J9VWG1</accession>
<dbReference type="EMBL" id="OV170227">
    <property type="protein sequence ID" value="CAH0729010.1"/>
    <property type="molecule type" value="Genomic_DNA"/>
</dbReference>
<name>A0A8J9VWG1_9NEOP</name>
<feature type="compositionally biased region" description="Basic and acidic residues" evidence="1">
    <location>
        <begin position="334"/>
        <end position="345"/>
    </location>
</feature>
<feature type="chain" id="PRO_5035448930" evidence="2">
    <location>
        <begin position="18"/>
        <end position="360"/>
    </location>
</feature>
<feature type="compositionally biased region" description="Polar residues" evidence="1">
    <location>
        <begin position="134"/>
        <end position="155"/>
    </location>
</feature>
<feature type="region of interest" description="Disordered" evidence="1">
    <location>
        <begin position="270"/>
        <end position="318"/>
    </location>
</feature>
<evidence type="ECO:0000313" key="4">
    <source>
        <dbReference type="Proteomes" id="UP000838878"/>
    </source>
</evidence>
<evidence type="ECO:0000313" key="3">
    <source>
        <dbReference type="EMBL" id="CAH0729010.1"/>
    </source>
</evidence>
<feature type="region of interest" description="Disordered" evidence="1">
    <location>
        <begin position="134"/>
        <end position="191"/>
    </location>
</feature>
<keyword evidence="2" id="KW-0732">Signal</keyword>
<evidence type="ECO:0000256" key="2">
    <source>
        <dbReference type="SAM" id="SignalP"/>
    </source>
</evidence>
<keyword evidence="4" id="KW-1185">Reference proteome</keyword>
<organism evidence="3 4">
    <name type="scientific">Brenthis ino</name>
    <name type="common">lesser marbled fritillary</name>
    <dbReference type="NCBI Taxonomy" id="405034"/>
    <lineage>
        <taxon>Eukaryota</taxon>
        <taxon>Metazoa</taxon>
        <taxon>Ecdysozoa</taxon>
        <taxon>Arthropoda</taxon>
        <taxon>Hexapoda</taxon>
        <taxon>Insecta</taxon>
        <taxon>Pterygota</taxon>
        <taxon>Neoptera</taxon>
        <taxon>Endopterygota</taxon>
        <taxon>Lepidoptera</taxon>
        <taxon>Glossata</taxon>
        <taxon>Ditrysia</taxon>
        <taxon>Papilionoidea</taxon>
        <taxon>Nymphalidae</taxon>
        <taxon>Heliconiinae</taxon>
        <taxon>Argynnini</taxon>
        <taxon>Brenthis</taxon>
    </lineage>
</organism>
<gene>
    <name evidence="3" type="ORF">BINO364_LOCUS14163</name>
</gene>